<keyword evidence="5 12" id="KW-0732">Signal</keyword>
<keyword evidence="9 10" id="KW-0998">Cell outer membrane</keyword>
<comment type="subcellular location">
    <subcellularLocation>
        <location evidence="1 10">Cell outer membrane</location>
        <topology evidence="1 10">Multi-pass membrane protein</topology>
    </subcellularLocation>
</comment>
<evidence type="ECO:0000256" key="12">
    <source>
        <dbReference type="SAM" id="SignalP"/>
    </source>
</evidence>
<protein>
    <submittedName>
        <fullName evidence="15">Outer membrane cobalamin receptor protein</fullName>
    </submittedName>
</protein>
<reference evidence="15 16" key="1">
    <citation type="submission" date="2017-06" db="EMBL/GenBank/DDBJ databases">
        <authorList>
            <person name="Kim H.J."/>
            <person name="Triplett B.A."/>
        </authorList>
    </citation>
    <scope>NUCLEOTIDE SEQUENCE [LARGE SCALE GENOMIC DNA]</scope>
    <source>
        <strain evidence="15 16">DSM 13116</strain>
    </source>
</reference>
<sequence>MKWSAPFAALGLTLALVLPVQADESSIKQAPKADRLDEVLVTATSHESRVDMVPEAVTVITREQIDQMVAPTTIDILKDAAGVEVYNARGPLSSSSNNRVIMRGQGSVAARVLVLLNGVPQSGGQSGEFEWSFVNPRDIERIEVVRGPGSALYGSQAMGGVINIITRKPTSEKGETTLEAKYGTMNTTSLGAAHSQKYGDWGFYGSGTVGGTQGYRVAPQVSKSGGQPTNSRNMRQRNDWERGVVTYDIDPSSSLSMNLMHGHYSNRGTYDYMPDFQLFDNQREQGDLSYVKRFKGGEISAYGSVSYQSSTYDNAAASKTISGTSPAKQMDYQGGMKTHYDLGDYNTVSFGVDLKRTAYDRRNNNYATGTDAYGSSGGDSLTYGAFLQDELKLFDGRVVIVPGMRYEYTSLFDGYNELRAVGIARQDISKKILRSLTSRIGARYTATDWISFRAAYGEAFRAPTLHELYGVSNIGTSRYYGNEALKPERLKSIEGGVDITPLDDLRLSVTVYKNHATDYIDNVLTAAGPPKVYNRQNIGTVDTGGIETELEYRFLEHWRSFVNYQRCDPKLMTGAYRGQRITGTPLSTTSVGLTFNDPKLFSVSVVNRWVGKIFNDANNTTAYGKYDVLNVKLAKAFELDASKLEVSLDVSNALDVTVQETSTSEAPGRLITLGLAWLF</sequence>
<name>A0A239A3X6_9BACT</name>
<keyword evidence="16" id="KW-1185">Reference proteome</keyword>
<dbReference type="InterPro" id="IPR036942">
    <property type="entry name" value="Beta-barrel_TonB_sf"/>
</dbReference>
<dbReference type="GO" id="GO:0009279">
    <property type="term" value="C:cell outer membrane"/>
    <property type="evidence" value="ECO:0007669"/>
    <property type="project" value="UniProtKB-SubCell"/>
</dbReference>
<dbReference type="GO" id="GO:0044718">
    <property type="term" value="P:siderophore transmembrane transport"/>
    <property type="evidence" value="ECO:0007669"/>
    <property type="project" value="TreeGrafter"/>
</dbReference>
<evidence type="ECO:0000259" key="14">
    <source>
        <dbReference type="Pfam" id="PF07715"/>
    </source>
</evidence>
<evidence type="ECO:0000256" key="7">
    <source>
        <dbReference type="ARBA" id="ARBA00023136"/>
    </source>
</evidence>
<evidence type="ECO:0000259" key="13">
    <source>
        <dbReference type="Pfam" id="PF00593"/>
    </source>
</evidence>
<evidence type="ECO:0000256" key="1">
    <source>
        <dbReference type="ARBA" id="ARBA00004571"/>
    </source>
</evidence>
<evidence type="ECO:0000313" key="15">
    <source>
        <dbReference type="EMBL" id="SNR90250.1"/>
    </source>
</evidence>
<dbReference type="InterPro" id="IPR000531">
    <property type="entry name" value="Beta-barrel_TonB"/>
</dbReference>
<evidence type="ECO:0000256" key="5">
    <source>
        <dbReference type="ARBA" id="ARBA00022729"/>
    </source>
</evidence>
<dbReference type="GO" id="GO:0015344">
    <property type="term" value="F:siderophore uptake transmembrane transporter activity"/>
    <property type="evidence" value="ECO:0007669"/>
    <property type="project" value="TreeGrafter"/>
</dbReference>
<dbReference type="PANTHER" id="PTHR30069:SF29">
    <property type="entry name" value="HEMOGLOBIN AND HEMOGLOBIN-HAPTOGLOBIN-BINDING PROTEIN 1-RELATED"/>
    <property type="match status" value="1"/>
</dbReference>
<keyword evidence="4 10" id="KW-0812">Transmembrane</keyword>
<feature type="chain" id="PRO_5013235146" evidence="12">
    <location>
        <begin position="23"/>
        <end position="679"/>
    </location>
</feature>
<dbReference type="Pfam" id="PF07715">
    <property type="entry name" value="Plug"/>
    <property type="match status" value="1"/>
</dbReference>
<evidence type="ECO:0000256" key="9">
    <source>
        <dbReference type="ARBA" id="ARBA00023237"/>
    </source>
</evidence>
<evidence type="ECO:0000256" key="8">
    <source>
        <dbReference type="ARBA" id="ARBA00023170"/>
    </source>
</evidence>
<organism evidence="15 16">
    <name type="scientific">Humidesulfovibrio mexicanus</name>
    <dbReference type="NCBI Taxonomy" id="147047"/>
    <lineage>
        <taxon>Bacteria</taxon>
        <taxon>Pseudomonadati</taxon>
        <taxon>Thermodesulfobacteriota</taxon>
        <taxon>Desulfovibrionia</taxon>
        <taxon>Desulfovibrionales</taxon>
        <taxon>Desulfovibrionaceae</taxon>
        <taxon>Humidesulfovibrio</taxon>
    </lineage>
</organism>
<accession>A0A239A3X6</accession>
<keyword evidence="3 10" id="KW-1134">Transmembrane beta strand</keyword>
<evidence type="ECO:0000256" key="4">
    <source>
        <dbReference type="ARBA" id="ARBA00022692"/>
    </source>
</evidence>
<dbReference type="Pfam" id="PF00593">
    <property type="entry name" value="TonB_dep_Rec_b-barrel"/>
    <property type="match status" value="1"/>
</dbReference>
<dbReference type="Gene3D" id="2.40.170.20">
    <property type="entry name" value="TonB-dependent receptor, beta-barrel domain"/>
    <property type="match status" value="1"/>
</dbReference>
<keyword evidence="2 10" id="KW-0813">Transport</keyword>
<dbReference type="PANTHER" id="PTHR30069">
    <property type="entry name" value="TONB-DEPENDENT OUTER MEMBRANE RECEPTOR"/>
    <property type="match status" value="1"/>
</dbReference>
<keyword evidence="7 10" id="KW-0472">Membrane</keyword>
<evidence type="ECO:0000256" key="11">
    <source>
        <dbReference type="RuleBase" id="RU003357"/>
    </source>
</evidence>
<feature type="signal peptide" evidence="12">
    <location>
        <begin position="1"/>
        <end position="22"/>
    </location>
</feature>
<dbReference type="RefSeq" id="WP_089273905.1">
    <property type="nucleotide sequence ID" value="NZ_FZOC01000003.1"/>
</dbReference>
<evidence type="ECO:0000256" key="3">
    <source>
        <dbReference type="ARBA" id="ARBA00022452"/>
    </source>
</evidence>
<comment type="similarity">
    <text evidence="10 11">Belongs to the TonB-dependent receptor family.</text>
</comment>
<dbReference type="EMBL" id="FZOC01000003">
    <property type="protein sequence ID" value="SNR90250.1"/>
    <property type="molecule type" value="Genomic_DNA"/>
</dbReference>
<evidence type="ECO:0000256" key="6">
    <source>
        <dbReference type="ARBA" id="ARBA00023077"/>
    </source>
</evidence>
<evidence type="ECO:0000256" key="2">
    <source>
        <dbReference type="ARBA" id="ARBA00022448"/>
    </source>
</evidence>
<dbReference type="InterPro" id="IPR039426">
    <property type="entry name" value="TonB-dep_rcpt-like"/>
</dbReference>
<dbReference type="SUPFAM" id="SSF56935">
    <property type="entry name" value="Porins"/>
    <property type="match status" value="1"/>
</dbReference>
<dbReference type="InterPro" id="IPR012910">
    <property type="entry name" value="Plug_dom"/>
</dbReference>
<dbReference type="Proteomes" id="UP000198324">
    <property type="component" value="Unassembled WGS sequence"/>
</dbReference>
<proteinExistence type="inferred from homology"/>
<dbReference type="AlphaFoldDB" id="A0A239A3X6"/>
<feature type="domain" description="TonB-dependent receptor-like beta-barrel" evidence="13">
    <location>
        <begin position="219"/>
        <end position="652"/>
    </location>
</feature>
<dbReference type="CDD" id="cd01347">
    <property type="entry name" value="ligand_gated_channel"/>
    <property type="match status" value="1"/>
</dbReference>
<dbReference type="Gene3D" id="2.170.130.10">
    <property type="entry name" value="TonB-dependent receptor, plug domain"/>
    <property type="match status" value="1"/>
</dbReference>
<dbReference type="PROSITE" id="PS52016">
    <property type="entry name" value="TONB_DEPENDENT_REC_3"/>
    <property type="match status" value="1"/>
</dbReference>
<keyword evidence="8 15" id="KW-0675">Receptor</keyword>
<evidence type="ECO:0000256" key="10">
    <source>
        <dbReference type="PROSITE-ProRule" id="PRU01360"/>
    </source>
</evidence>
<dbReference type="InterPro" id="IPR037066">
    <property type="entry name" value="Plug_dom_sf"/>
</dbReference>
<gene>
    <name evidence="15" type="ORF">SAMN04488503_1811</name>
</gene>
<dbReference type="OrthoDB" id="9763670at2"/>
<evidence type="ECO:0000313" key="16">
    <source>
        <dbReference type="Proteomes" id="UP000198324"/>
    </source>
</evidence>
<feature type="domain" description="TonB-dependent receptor plug" evidence="14">
    <location>
        <begin position="52"/>
        <end position="161"/>
    </location>
</feature>
<keyword evidence="6 11" id="KW-0798">TonB box</keyword>